<dbReference type="Proteomes" id="UP000228626">
    <property type="component" value="Unassembled WGS sequence"/>
</dbReference>
<comment type="caution">
    <text evidence="1">The sequence shown here is derived from an EMBL/GenBank/DDBJ whole genome shotgun (WGS) entry which is preliminary data.</text>
</comment>
<dbReference type="EMBL" id="PFAR01000050">
    <property type="protein sequence ID" value="PIR92803.1"/>
    <property type="molecule type" value="Genomic_DNA"/>
</dbReference>
<sequence length="132" mass="15573">MRLNSENKIIDFKSVPKQLYHLVPQDIFFKFTDKKGSYDCRNKSEWGMNESFIHTSNTKKILKERVADGKWRGYPLDTNFVLLKINTSKIKNVKITYAEYNGIKYYHIWSALPKNSIMVSKVTRNKDGTFRL</sequence>
<gene>
    <name evidence="1" type="ORF">COT99_04220</name>
</gene>
<proteinExistence type="predicted"/>
<dbReference type="Gene3D" id="3.20.170.20">
    <property type="entry name" value="Protein of unknown function DUF952"/>
    <property type="match status" value="1"/>
</dbReference>
<organism evidence="1 2">
    <name type="scientific">Candidatus Falkowbacteria bacterium CG10_big_fil_rev_8_21_14_0_10_43_10</name>
    <dbReference type="NCBI Taxonomy" id="1974567"/>
    <lineage>
        <taxon>Bacteria</taxon>
        <taxon>Candidatus Falkowiibacteriota</taxon>
    </lineage>
</organism>
<protein>
    <submittedName>
        <fullName evidence="1">Uncharacterized protein</fullName>
    </submittedName>
</protein>
<reference evidence="2" key="1">
    <citation type="submission" date="2017-09" db="EMBL/GenBank/DDBJ databases">
        <title>Depth-based differentiation of microbial function through sediment-hosted aquifers and enrichment of novel symbionts in the deep terrestrial subsurface.</title>
        <authorList>
            <person name="Probst A.J."/>
            <person name="Ladd B."/>
            <person name="Jarett J.K."/>
            <person name="Geller-Mcgrath D.E."/>
            <person name="Sieber C.M.K."/>
            <person name="Emerson J.B."/>
            <person name="Anantharaman K."/>
            <person name="Thomas B.C."/>
            <person name="Malmstrom R."/>
            <person name="Stieglmeier M."/>
            <person name="Klingl A."/>
            <person name="Woyke T."/>
            <person name="Ryan C.M."/>
            <person name="Banfield J.F."/>
        </authorList>
    </citation>
    <scope>NUCLEOTIDE SEQUENCE [LARGE SCALE GENOMIC DNA]</scope>
</reference>
<evidence type="ECO:0000313" key="2">
    <source>
        <dbReference type="Proteomes" id="UP000228626"/>
    </source>
</evidence>
<evidence type="ECO:0000313" key="1">
    <source>
        <dbReference type="EMBL" id="PIR92803.1"/>
    </source>
</evidence>
<dbReference type="AlphaFoldDB" id="A0A2H0V133"/>
<name>A0A2H0V133_9BACT</name>
<accession>A0A2H0V133</accession>